<sequence length="99" mass="10966">MSNIVNVFNPPPSRDLTPEETKDCVPCQIMSTCFALAAGYWFASGRVFENDKISVEENLKKNPIWWRNAVKGFGVGLLGFGVVRGTEGILWGTKSEVLE</sequence>
<dbReference type="EMBL" id="KV453930">
    <property type="protein sequence ID" value="ODV73769.1"/>
    <property type="molecule type" value="Genomic_DNA"/>
</dbReference>
<dbReference type="OrthoDB" id="4083608at2759"/>
<gene>
    <name evidence="2" type="ORF">CYBJADRAFT_173169</name>
    <name evidence="1" type="ORF">CYBJADRAFT_55919</name>
</gene>
<dbReference type="InterPro" id="IPR053092">
    <property type="entry name" value="Mitochondrial_unc_protein"/>
</dbReference>
<organism evidence="1 3">
    <name type="scientific">Cyberlindnera jadinii (strain ATCC 18201 / CBS 1600 / BCRC 20928 / JCM 3617 / NBRC 0987 / NRRL Y-1542)</name>
    <name type="common">Torula yeast</name>
    <name type="synonym">Candida utilis</name>
    <dbReference type="NCBI Taxonomy" id="983966"/>
    <lineage>
        <taxon>Eukaryota</taxon>
        <taxon>Fungi</taxon>
        <taxon>Dikarya</taxon>
        <taxon>Ascomycota</taxon>
        <taxon>Saccharomycotina</taxon>
        <taxon>Saccharomycetes</taxon>
        <taxon>Phaffomycetales</taxon>
        <taxon>Phaffomycetaceae</taxon>
        <taxon>Cyberlindnera</taxon>
    </lineage>
</organism>
<dbReference type="GeneID" id="30990829"/>
<proteinExistence type="predicted"/>
<evidence type="ECO:0000313" key="3">
    <source>
        <dbReference type="Proteomes" id="UP000094389"/>
    </source>
</evidence>
<dbReference type="GeneID" id="30992178"/>
<dbReference type="PANTHER" id="PTHR28048">
    <property type="entry name" value="ACR195WP"/>
    <property type="match status" value="1"/>
</dbReference>
<name>A0A1E4RU63_CYBJN</name>
<dbReference type="EMBL" id="KV453949">
    <property type="protein sequence ID" value="ODV70812.1"/>
    <property type="molecule type" value="Genomic_DNA"/>
</dbReference>
<evidence type="ECO:0008006" key="4">
    <source>
        <dbReference type="Google" id="ProtNLM"/>
    </source>
</evidence>
<protein>
    <recommendedName>
        <fullName evidence="4">DUF4536 domain-containing protein</fullName>
    </recommendedName>
</protein>
<accession>A0A1E4RU63</accession>
<dbReference type="PANTHER" id="PTHR28048:SF1">
    <property type="entry name" value="ACR195WP"/>
    <property type="match status" value="1"/>
</dbReference>
<evidence type="ECO:0000313" key="2">
    <source>
        <dbReference type="EMBL" id="ODV73769.1"/>
    </source>
</evidence>
<evidence type="ECO:0000313" key="1">
    <source>
        <dbReference type="EMBL" id="ODV70812.1"/>
    </source>
</evidence>
<reference evidence="1 3" key="1">
    <citation type="journal article" date="2016" name="Proc. Natl. Acad. Sci. U.S.A.">
        <title>Comparative genomics of biotechnologically important yeasts.</title>
        <authorList>
            <person name="Riley R."/>
            <person name="Haridas S."/>
            <person name="Wolfe K.H."/>
            <person name="Lopes M.R."/>
            <person name="Hittinger C.T."/>
            <person name="Goeker M."/>
            <person name="Salamov A.A."/>
            <person name="Wisecaver J.H."/>
            <person name="Long T.M."/>
            <person name="Calvey C.H."/>
            <person name="Aerts A.L."/>
            <person name="Barry K.W."/>
            <person name="Choi C."/>
            <person name="Clum A."/>
            <person name="Coughlan A.Y."/>
            <person name="Deshpande S."/>
            <person name="Douglass A.P."/>
            <person name="Hanson S.J."/>
            <person name="Klenk H.-P."/>
            <person name="LaButti K.M."/>
            <person name="Lapidus A."/>
            <person name="Lindquist E.A."/>
            <person name="Lipzen A.M."/>
            <person name="Meier-Kolthoff J.P."/>
            <person name="Ohm R.A."/>
            <person name="Otillar R.P."/>
            <person name="Pangilinan J.L."/>
            <person name="Peng Y."/>
            <person name="Rokas A."/>
            <person name="Rosa C.A."/>
            <person name="Scheuner C."/>
            <person name="Sibirny A.A."/>
            <person name="Slot J.C."/>
            <person name="Stielow J.B."/>
            <person name="Sun H."/>
            <person name="Kurtzman C.P."/>
            <person name="Blackwell M."/>
            <person name="Grigoriev I.V."/>
            <person name="Jeffries T.W."/>
        </authorList>
    </citation>
    <scope>NUCLEOTIDE SEQUENCE [LARGE SCALE GENOMIC DNA]</scope>
    <source>
        <strain evidence="3">ATCC 18201 / CBS 1600 / BCRC 20928 / JCM 3617 / NBRC 0987 / NRRL Y-1542</strain>
        <strain evidence="1">NRRL Y-1542</strain>
    </source>
</reference>
<dbReference type="RefSeq" id="XP_020070808.1">
    <property type="nucleotide sequence ID" value="XM_020216433.1"/>
</dbReference>
<dbReference type="RefSeq" id="XP_020067851.1">
    <property type="nucleotide sequence ID" value="XM_020217782.1"/>
</dbReference>
<dbReference type="AlphaFoldDB" id="A0A1E4RU63"/>
<dbReference type="Proteomes" id="UP000094389">
    <property type="component" value="Unassembled WGS sequence"/>
</dbReference>
<keyword evidence="3" id="KW-1185">Reference proteome</keyword>